<reference evidence="2" key="1">
    <citation type="submission" date="2021-04" db="EMBL/GenBank/DDBJ databases">
        <authorList>
            <person name="Tunstrom K."/>
        </authorList>
    </citation>
    <scope>NUCLEOTIDE SEQUENCE</scope>
</reference>
<feature type="compositionally biased region" description="Polar residues" evidence="1">
    <location>
        <begin position="1"/>
        <end position="10"/>
    </location>
</feature>
<dbReference type="Proteomes" id="UP000691718">
    <property type="component" value="Unassembled WGS sequence"/>
</dbReference>
<evidence type="ECO:0000313" key="3">
    <source>
        <dbReference type="Proteomes" id="UP000691718"/>
    </source>
</evidence>
<organism evidence="2 3">
    <name type="scientific">Parnassius apollo</name>
    <name type="common">Apollo butterfly</name>
    <name type="synonym">Papilio apollo</name>
    <dbReference type="NCBI Taxonomy" id="110799"/>
    <lineage>
        <taxon>Eukaryota</taxon>
        <taxon>Metazoa</taxon>
        <taxon>Ecdysozoa</taxon>
        <taxon>Arthropoda</taxon>
        <taxon>Hexapoda</taxon>
        <taxon>Insecta</taxon>
        <taxon>Pterygota</taxon>
        <taxon>Neoptera</taxon>
        <taxon>Endopterygota</taxon>
        <taxon>Lepidoptera</taxon>
        <taxon>Glossata</taxon>
        <taxon>Ditrysia</taxon>
        <taxon>Papilionoidea</taxon>
        <taxon>Papilionidae</taxon>
        <taxon>Parnassiinae</taxon>
        <taxon>Parnassini</taxon>
        <taxon>Parnassius</taxon>
        <taxon>Parnassius</taxon>
    </lineage>
</organism>
<protein>
    <submittedName>
        <fullName evidence="2">(apollo) hypothetical protein</fullName>
    </submittedName>
</protein>
<dbReference type="AlphaFoldDB" id="A0A8S3X4T0"/>
<feature type="region of interest" description="Disordered" evidence="1">
    <location>
        <begin position="1"/>
        <end position="136"/>
    </location>
</feature>
<feature type="compositionally biased region" description="Acidic residues" evidence="1">
    <location>
        <begin position="50"/>
        <end position="113"/>
    </location>
</feature>
<evidence type="ECO:0000313" key="2">
    <source>
        <dbReference type="EMBL" id="CAG4999400.1"/>
    </source>
</evidence>
<keyword evidence="3" id="KW-1185">Reference proteome</keyword>
<proteinExistence type="predicted"/>
<gene>
    <name evidence="2" type="ORF">PAPOLLO_LOCUS13530</name>
</gene>
<name>A0A8S3X4T0_PARAO</name>
<dbReference type="OrthoDB" id="6932580at2759"/>
<feature type="compositionally biased region" description="Basic and acidic residues" evidence="1">
    <location>
        <begin position="11"/>
        <end position="49"/>
    </location>
</feature>
<evidence type="ECO:0000256" key="1">
    <source>
        <dbReference type="SAM" id="MobiDB-lite"/>
    </source>
</evidence>
<dbReference type="EMBL" id="CAJQZP010000937">
    <property type="protein sequence ID" value="CAG4999400.1"/>
    <property type="molecule type" value="Genomic_DNA"/>
</dbReference>
<sequence>MSTNENNSDVTVDKVEDKKTGEAKSDLKGAKRAAEDKVTEAKKARKEENGGGDDEAHSEEDDLEGEGDGEEEDDEEVDEGEEDEEELEEGEEDDLEDEEVEEELLGEEEEEDADARRSTGIAPGAGRKARQRFPLPPPCTARGLVRFAARRCTPAPPRIRRDLLASGARLYRDMATRPRAWKITDRAPSIAARAMHRHAVMDDCATSQIVEVHIPDAFAV</sequence>
<accession>A0A8S3X4T0</accession>
<comment type="caution">
    <text evidence="2">The sequence shown here is derived from an EMBL/GenBank/DDBJ whole genome shotgun (WGS) entry which is preliminary data.</text>
</comment>